<organism evidence="1 2">
    <name type="scientific">Chelonia mydas</name>
    <name type="common">Green sea-turtle</name>
    <name type="synonym">Chelonia agassizi</name>
    <dbReference type="NCBI Taxonomy" id="8469"/>
    <lineage>
        <taxon>Eukaryota</taxon>
        <taxon>Metazoa</taxon>
        <taxon>Chordata</taxon>
        <taxon>Craniata</taxon>
        <taxon>Vertebrata</taxon>
        <taxon>Euteleostomi</taxon>
        <taxon>Archelosauria</taxon>
        <taxon>Testudinata</taxon>
        <taxon>Testudines</taxon>
        <taxon>Cryptodira</taxon>
        <taxon>Durocryptodira</taxon>
        <taxon>Americhelydia</taxon>
        <taxon>Chelonioidea</taxon>
        <taxon>Cheloniidae</taxon>
        <taxon>Chelonia</taxon>
    </lineage>
</organism>
<evidence type="ECO:0000313" key="1">
    <source>
        <dbReference type="EMBL" id="EMP42561.1"/>
    </source>
</evidence>
<protein>
    <submittedName>
        <fullName evidence="1">Uncharacterized protein</fullName>
    </submittedName>
</protein>
<gene>
    <name evidence="1" type="ORF">UY3_00167</name>
</gene>
<dbReference type="Proteomes" id="UP000031443">
    <property type="component" value="Unassembled WGS sequence"/>
</dbReference>
<reference evidence="2" key="1">
    <citation type="journal article" date="2013" name="Nat. Genet.">
        <title>The draft genomes of soft-shell turtle and green sea turtle yield insights into the development and evolution of the turtle-specific body plan.</title>
        <authorList>
            <person name="Wang Z."/>
            <person name="Pascual-Anaya J."/>
            <person name="Zadissa A."/>
            <person name="Li W."/>
            <person name="Niimura Y."/>
            <person name="Huang Z."/>
            <person name="Li C."/>
            <person name="White S."/>
            <person name="Xiong Z."/>
            <person name="Fang D."/>
            <person name="Wang B."/>
            <person name="Ming Y."/>
            <person name="Chen Y."/>
            <person name="Zheng Y."/>
            <person name="Kuraku S."/>
            <person name="Pignatelli M."/>
            <person name="Herrero J."/>
            <person name="Beal K."/>
            <person name="Nozawa M."/>
            <person name="Li Q."/>
            <person name="Wang J."/>
            <person name="Zhang H."/>
            <person name="Yu L."/>
            <person name="Shigenobu S."/>
            <person name="Wang J."/>
            <person name="Liu J."/>
            <person name="Flicek P."/>
            <person name="Searle S."/>
            <person name="Wang J."/>
            <person name="Kuratani S."/>
            <person name="Yin Y."/>
            <person name="Aken B."/>
            <person name="Zhang G."/>
            <person name="Irie N."/>
        </authorList>
    </citation>
    <scope>NUCLEOTIDE SEQUENCE [LARGE SCALE GENOMIC DNA]</scope>
</reference>
<name>M7BXG9_CHEMY</name>
<sequence>MSKEYEMINELKRASRLSCLPFSLTSGRPQQVTFLKKRKSWREYQLALVEIVAHVSQAARHRGHGPSPVLSPLPLHSPLLAGEIPESCANGQLVRLPSLSTELRYGDARHLPGQHEKVSEVLKWLLYD</sequence>
<evidence type="ECO:0000313" key="2">
    <source>
        <dbReference type="Proteomes" id="UP000031443"/>
    </source>
</evidence>
<accession>M7BXG9</accession>
<keyword evidence="2" id="KW-1185">Reference proteome</keyword>
<dbReference type="EMBL" id="KB469745">
    <property type="protein sequence ID" value="EMP42561.1"/>
    <property type="molecule type" value="Genomic_DNA"/>
</dbReference>
<proteinExistence type="predicted"/>
<dbReference type="AlphaFoldDB" id="M7BXG9"/>